<comment type="pathway">
    <text evidence="7">Carbohydrate metabolism; D-arabinitol metabolism.</text>
</comment>
<evidence type="ECO:0000256" key="6">
    <source>
        <dbReference type="ARBA" id="ARBA00023002"/>
    </source>
</evidence>
<name>A0A1S8BME1_9PEZI</name>
<comment type="caution">
    <text evidence="13">The sequence shown here is derived from an EMBL/GenBank/DDBJ whole genome shotgun (WGS) entry which is preliminary data.</text>
</comment>
<dbReference type="Pfam" id="PF07535">
    <property type="entry name" value="zf-DBF"/>
    <property type="match status" value="1"/>
</dbReference>
<evidence type="ECO:0000313" key="13">
    <source>
        <dbReference type="EMBL" id="OMP88619.1"/>
    </source>
</evidence>
<evidence type="ECO:0000256" key="1">
    <source>
        <dbReference type="ARBA" id="ARBA00006484"/>
    </source>
</evidence>
<dbReference type="Pfam" id="PF08630">
    <property type="entry name" value="Dfp1_Him1_M"/>
    <property type="match status" value="1"/>
</dbReference>
<organism evidence="13 14">
    <name type="scientific">Diplodia seriata</name>
    <dbReference type="NCBI Taxonomy" id="420778"/>
    <lineage>
        <taxon>Eukaryota</taxon>
        <taxon>Fungi</taxon>
        <taxon>Dikarya</taxon>
        <taxon>Ascomycota</taxon>
        <taxon>Pezizomycotina</taxon>
        <taxon>Dothideomycetes</taxon>
        <taxon>Dothideomycetes incertae sedis</taxon>
        <taxon>Botryosphaeriales</taxon>
        <taxon>Botryosphaeriaceae</taxon>
        <taxon>Diplodia</taxon>
    </lineage>
</organism>
<feature type="compositionally biased region" description="Basic and acidic residues" evidence="11">
    <location>
        <begin position="388"/>
        <end position="407"/>
    </location>
</feature>
<dbReference type="PROSITE" id="PS00061">
    <property type="entry name" value="ADH_SHORT"/>
    <property type="match status" value="1"/>
</dbReference>
<sequence length="965" mass="105616">MPDNINARDALVNRQLPEMQLSDGSAASMTGPPPPAPHYLNAEGRARYRFSVEGNAILTGGAGTLALEGARALLEHGAAGVALFDINPAHAAEQIQKLCEDFPDQQIVAKKVDVTDPESINAAVKETAEELGSVDILACYAGVVGCTHALDMSLDEWRRVMDINSTGAFLCAQAVAKQIVEQKTKGSIVLIASISAHHVNFPQPQVAYNVSKASVVHLKNCLAAEWAGYGIRVNTISPGYMDTILNEGPGIEKARNMWAARNPMGRMGIPEELAGPLILLTSNAGSYINGADLLVDVSVPPSPRPLSNMTSSRRVPLANIPNATNSPYRPNAATATKRPRSHASEQRDAAYTGQPPAKKLYLGENDVESRRQTLLKNAGHTPASAVHKKLEAARDTKASQKPAEKSQKVVQDNFETIRQWQKHYRKVFPQYVFYLENIPADARARATKQILALGAREEKFFSKSVTHVVTTRQIPPEQPASSSVDSRAASSTVTTTSQDETSQLRTINPSLLDRSGDSQGTRTRLALELAAARKPAMPTSQGHDAEPRTRGGHNGDILVKAREMGMKIWALEKLERILNTMFNTDTGEQAPAHNTRGSTAVTASKARGADLSQLLKNEKVNGPADRDLAVSTKDMAHFRGYYVYIHCMNEKYRPVIMRDYPKVSVREEGKWPQFRLTAPGRCPFVEDPQHLKKWHLQEQQKTTQQKAERPATAPRTRSASAALEASKQRVPKVEQKRPQTANNNVSRRGSVAEESTDTILSKPLDPPKLIPAKRREPDGIPPLFGSAQASLRAMPRYAGGEPIASGVQPSNITSAIKSQMISSTAAAPGARAGTSKELNQLSRKVLERNSVPNSTNSTAMTDIRAAINGDRAAPPRAAKNKARANITGVPDSEEVEKQSGRRVIVDRRKKSFEKEPKPGYCENCREKFDDFDTHTVSRKHRKFATTKDNWEDLDKLLSELKRPYL</sequence>
<keyword evidence="4" id="KW-0862">Zinc</keyword>
<feature type="region of interest" description="Disordered" evidence="11">
    <location>
        <begin position="304"/>
        <end position="359"/>
    </location>
</feature>
<dbReference type="Gene3D" id="3.40.50.720">
    <property type="entry name" value="NAD(P)-binding Rossmann-like Domain"/>
    <property type="match status" value="1"/>
</dbReference>
<dbReference type="InterPro" id="IPR055116">
    <property type="entry name" value="DBF4_BRCT"/>
</dbReference>
<feature type="region of interest" description="Disordered" evidence="11">
    <location>
        <begin position="698"/>
        <end position="782"/>
    </location>
</feature>
<dbReference type="GO" id="GO:0047038">
    <property type="term" value="F:D-arabinitol 2-dehydrogenase activity"/>
    <property type="evidence" value="ECO:0007669"/>
    <property type="project" value="UniProtKB-EC"/>
</dbReference>
<dbReference type="CDD" id="cd00027">
    <property type="entry name" value="BRCT"/>
    <property type="match status" value="1"/>
</dbReference>
<dbReference type="InterPro" id="IPR038545">
    <property type="entry name" value="Znf_DBF_sf"/>
</dbReference>
<dbReference type="Gene3D" id="6.10.250.3410">
    <property type="entry name" value="DBF zinc finger"/>
    <property type="match status" value="1"/>
</dbReference>
<feature type="compositionally biased region" description="Polar residues" evidence="11">
    <location>
        <begin position="738"/>
        <end position="747"/>
    </location>
</feature>
<feature type="compositionally biased region" description="Low complexity" evidence="11">
    <location>
        <begin position="699"/>
        <end position="722"/>
    </location>
</feature>
<comment type="similarity">
    <text evidence="1">Belongs to the short-chain dehydrogenases/reductases (SDR) family.</text>
</comment>
<dbReference type="SUPFAM" id="SSF52113">
    <property type="entry name" value="BRCT domain"/>
    <property type="match status" value="1"/>
</dbReference>
<dbReference type="GO" id="GO:0005634">
    <property type="term" value="C:nucleus"/>
    <property type="evidence" value="ECO:0007669"/>
    <property type="project" value="UniProtKB-ARBA"/>
</dbReference>
<evidence type="ECO:0000256" key="9">
    <source>
        <dbReference type="ARBA" id="ARBA00070881"/>
    </source>
</evidence>
<evidence type="ECO:0000256" key="2">
    <source>
        <dbReference type="ARBA" id="ARBA00022723"/>
    </source>
</evidence>
<reference evidence="13 14" key="1">
    <citation type="submission" date="2017-01" db="EMBL/GenBank/DDBJ databases">
        <title>Draft genome sequence of Diplodia seriata F98.1, a fungal species involved in grapevine trunk diseases.</title>
        <authorList>
            <person name="Robert-Siegwald G."/>
            <person name="Vallet J."/>
            <person name="Abou-Mansour E."/>
            <person name="Xu J."/>
            <person name="Rey P."/>
            <person name="Bertsch C."/>
            <person name="Rego C."/>
            <person name="Larignon P."/>
            <person name="Fontaine F."/>
            <person name="Lebrun M.-H."/>
        </authorList>
    </citation>
    <scope>NUCLEOTIDE SEQUENCE [LARGE SCALE GENOMIC DNA]</scope>
    <source>
        <strain evidence="13 14">F98.1</strain>
    </source>
</reference>
<dbReference type="EC" id="1.1.1.250" evidence="8"/>
<dbReference type="SUPFAM" id="SSF51735">
    <property type="entry name" value="NAD(P)-binding Rossmann-fold domains"/>
    <property type="match status" value="1"/>
</dbReference>
<dbReference type="PANTHER" id="PTHR43008:SF4">
    <property type="entry name" value="CHAIN DEHYDROGENASE, PUTATIVE (AFU_ORTHOLOGUE AFUA_4G08710)-RELATED"/>
    <property type="match status" value="1"/>
</dbReference>
<evidence type="ECO:0000256" key="5">
    <source>
        <dbReference type="ARBA" id="ARBA00022857"/>
    </source>
</evidence>
<dbReference type="GO" id="GO:0005975">
    <property type="term" value="P:carbohydrate metabolic process"/>
    <property type="evidence" value="ECO:0007669"/>
    <property type="project" value="UniProtKB-ARBA"/>
</dbReference>
<feature type="region of interest" description="Disordered" evidence="11">
    <location>
        <begin position="376"/>
        <end position="408"/>
    </location>
</feature>
<evidence type="ECO:0000259" key="12">
    <source>
        <dbReference type="PROSITE" id="PS51265"/>
    </source>
</evidence>
<dbReference type="PRINTS" id="PR00081">
    <property type="entry name" value="GDHRDH"/>
</dbReference>
<dbReference type="EMBL" id="MSZU01000074">
    <property type="protein sequence ID" value="OMP88619.1"/>
    <property type="molecule type" value="Genomic_DNA"/>
</dbReference>
<dbReference type="Pfam" id="PF13561">
    <property type="entry name" value="adh_short_C2"/>
    <property type="match status" value="1"/>
</dbReference>
<dbReference type="GO" id="GO:0050664">
    <property type="term" value="F:oxidoreductase activity, acting on NAD(P)H, oxygen as acceptor"/>
    <property type="evidence" value="ECO:0007669"/>
    <property type="project" value="TreeGrafter"/>
</dbReference>
<keyword evidence="6" id="KW-0560">Oxidoreductase</keyword>
<evidence type="ECO:0000256" key="8">
    <source>
        <dbReference type="ARBA" id="ARBA00066831"/>
    </source>
</evidence>
<dbReference type="GO" id="GO:0008270">
    <property type="term" value="F:zinc ion binding"/>
    <property type="evidence" value="ECO:0007669"/>
    <property type="project" value="UniProtKB-KW"/>
</dbReference>
<dbReference type="PANTHER" id="PTHR43008">
    <property type="entry name" value="BENZIL REDUCTASE"/>
    <property type="match status" value="1"/>
</dbReference>
<dbReference type="FunFam" id="6.10.250.3410:FF:000001">
    <property type="entry name" value="Protein DBF4 homolog A"/>
    <property type="match status" value="1"/>
</dbReference>
<dbReference type="InterPro" id="IPR020904">
    <property type="entry name" value="Sc_DH/Rdtase_CS"/>
</dbReference>
<dbReference type="Proteomes" id="UP000190776">
    <property type="component" value="Unassembled WGS sequence"/>
</dbReference>
<keyword evidence="3 10" id="KW-0863">Zinc-finger</keyword>
<evidence type="ECO:0000256" key="4">
    <source>
        <dbReference type="ARBA" id="ARBA00022833"/>
    </source>
</evidence>
<feature type="compositionally biased region" description="Low complexity" evidence="11">
    <location>
        <begin position="521"/>
        <end position="533"/>
    </location>
</feature>
<dbReference type="AlphaFoldDB" id="A0A1S8BME1"/>
<dbReference type="InterPro" id="IPR036291">
    <property type="entry name" value="NAD(P)-bd_dom_sf"/>
</dbReference>
<dbReference type="GO" id="GO:0003676">
    <property type="term" value="F:nucleic acid binding"/>
    <property type="evidence" value="ECO:0007669"/>
    <property type="project" value="InterPro"/>
</dbReference>
<dbReference type="STRING" id="420778.A0A1S8BME1"/>
<keyword evidence="2" id="KW-0479">Metal-binding</keyword>
<dbReference type="Pfam" id="PF22437">
    <property type="entry name" value="DBF4_BRCT"/>
    <property type="match status" value="1"/>
</dbReference>
<feature type="compositionally biased region" description="Low complexity" evidence="11">
    <location>
        <begin position="480"/>
        <end position="497"/>
    </location>
</feature>
<evidence type="ECO:0000256" key="3">
    <source>
        <dbReference type="ARBA" id="ARBA00022771"/>
    </source>
</evidence>
<dbReference type="OrthoDB" id="21380at2759"/>
<dbReference type="InterPro" id="IPR006572">
    <property type="entry name" value="Znf_DBF"/>
</dbReference>
<proteinExistence type="inferred from homology"/>
<dbReference type="InterPro" id="IPR002347">
    <property type="entry name" value="SDR_fam"/>
</dbReference>
<evidence type="ECO:0000313" key="14">
    <source>
        <dbReference type="Proteomes" id="UP000190776"/>
    </source>
</evidence>
<protein>
    <recommendedName>
        <fullName evidence="9">D-arabinitol 2-dehydrogenase [ribulose-forming]</fullName>
        <ecNumber evidence="8">1.1.1.250</ecNumber>
    </recommendedName>
</protein>
<keyword evidence="5" id="KW-0521">NADP</keyword>
<dbReference type="PROSITE" id="PS51265">
    <property type="entry name" value="ZF_DBF4"/>
    <property type="match status" value="1"/>
</dbReference>
<feature type="domain" description="DBF4-type" evidence="12">
    <location>
        <begin position="914"/>
        <end position="963"/>
    </location>
</feature>
<dbReference type="Gene3D" id="3.40.50.10190">
    <property type="entry name" value="BRCT domain"/>
    <property type="match status" value="2"/>
</dbReference>
<dbReference type="InterPro" id="IPR036420">
    <property type="entry name" value="BRCT_dom_sf"/>
</dbReference>
<evidence type="ECO:0000256" key="10">
    <source>
        <dbReference type="PROSITE-ProRule" id="PRU00600"/>
    </source>
</evidence>
<dbReference type="FunFam" id="3.40.50.720:FF:000240">
    <property type="entry name" value="SDR family oxidoreductase"/>
    <property type="match status" value="1"/>
</dbReference>
<dbReference type="SMART" id="SM00586">
    <property type="entry name" value="ZnF_DBF"/>
    <property type="match status" value="1"/>
</dbReference>
<dbReference type="InterPro" id="IPR013939">
    <property type="entry name" value="Regulatory_Dfp1/Him1"/>
</dbReference>
<accession>A0A1S8BME1</accession>
<feature type="region of interest" description="Disordered" evidence="11">
    <location>
        <begin position="471"/>
        <end position="553"/>
    </location>
</feature>
<feature type="compositionally biased region" description="Polar residues" evidence="11">
    <location>
        <begin position="498"/>
        <end position="509"/>
    </location>
</feature>
<evidence type="ECO:0000256" key="11">
    <source>
        <dbReference type="SAM" id="MobiDB-lite"/>
    </source>
</evidence>
<evidence type="ECO:0000256" key="7">
    <source>
        <dbReference type="ARBA" id="ARBA00060719"/>
    </source>
</evidence>
<gene>
    <name evidence="13" type="ORF">BK809_0005338</name>
</gene>